<proteinExistence type="predicted"/>
<dbReference type="EMBL" id="SIDB01000002">
    <property type="protein sequence ID" value="KAI3435848.1"/>
    <property type="molecule type" value="Genomic_DNA"/>
</dbReference>
<comment type="caution">
    <text evidence="2">The sequence shown here is derived from an EMBL/GenBank/DDBJ whole genome shotgun (WGS) entry which is preliminary data.</text>
</comment>
<reference evidence="2" key="1">
    <citation type="journal article" date="2019" name="Plant J.">
        <title>Chlorella vulgaris genome assembly and annotation reveals the molecular basis for metabolic acclimation to high light conditions.</title>
        <authorList>
            <person name="Cecchin M."/>
            <person name="Marcolungo L."/>
            <person name="Rossato M."/>
            <person name="Girolomoni L."/>
            <person name="Cosentino E."/>
            <person name="Cuine S."/>
            <person name="Li-Beisson Y."/>
            <person name="Delledonne M."/>
            <person name="Ballottari M."/>
        </authorList>
    </citation>
    <scope>NUCLEOTIDE SEQUENCE</scope>
    <source>
        <strain evidence="2">211/11P</strain>
    </source>
</reference>
<organism evidence="2 3">
    <name type="scientific">Chlorella vulgaris</name>
    <name type="common">Green alga</name>
    <dbReference type="NCBI Taxonomy" id="3077"/>
    <lineage>
        <taxon>Eukaryota</taxon>
        <taxon>Viridiplantae</taxon>
        <taxon>Chlorophyta</taxon>
        <taxon>core chlorophytes</taxon>
        <taxon>Trebouxiophyceae</taxon>
        <taxon>Chlorellales</taxon>
        <taxon>Chlorellaceae</taxon>
        <taxon>Chlorella clade</taxon>
        <taxon>Chlorella</taxon>
    </lineage>
</organism>
<dbReference type="Proteomes" id="UP001055712">
    <property type="component" value="Unassembled WGS sequence"/>
</dbReference>
<keyword evidence="3" id="KW-1185">Reference proteome</keyword>
<dbReference type="OrthoDB" id="568267at2759"/>
<feature type="region of interest" description="Disordered" evidence="1">
    <location>
        <begin position="1"/>
        <end position="85"/>
    </location>
</feature>
<gene>
    <name evidence="2" type="ORF">D9Q98_001906</name>
</gene>
<evidence type="ECO:0000256" key="1">
    <source>
        <dbReference type="SAM" id="MobiDB-lite"/>
    </source>
</evidence>
<evidence type="ECO:0000313" key="2">
    <source>
        <dbReference type="EMBL" id="KAI3435848.1"/>
    </source>
</evidence>
<feature type="compositionally biased region" description="Polar residues" evidence="1">
    <location>
        <begin position="28"/>
        <end position="39"/>
    </location>
</feature>
<feature type="compositionally biased region" description="Gly residues" evidence="1">
    <location>
        <begin position="51"/>
        <end position="70"/>
    </location>
</feature>
<sequence>MGEPFGLHLSLDDLISKQNTQQREHSSQRNSGYGKQQRSGRGAGRHHTQQGGRGGRSQGGRSQGGHGGGRTQQQQPRQQQDYHTMQSCYQEEGDGDYVFRYRSTDVVRIDAAGNITLQSGGHYNAGTLASLNDALNLIGIRVTCPSGDVRAGEWSISDGRSLTRFHDGVVLPAKGPQQAGRGRQLLVAFNNPHHAQQAAATAASNAAATAAGVLPFLGFIPPGIPASRPAAAMQTPGRGGGAGSVFSRLGVAQGGQRYSPY</sequence>
<evidence type="ECO:0000313" key="3">
    <source>
        <dbReference type="Proteomes" id="UP001055712"/>
    </source>
</evidence>
<reference evidence="2" key="2">
    <citation type="submission" date="2020-11" db="EMBL/GenBank/DDBJ databases">
        <authorList>
            <person name="Cecchin M."/>
            <person name="Marcolungo L."/>
            <person name="Rossato M."/>
            <person name="Girolomoni L."/>
            <person name="Cosentino E."/>
            <person name="Cuine S."/>
            <person name="Li-Beisson Y."/>
            <person name="Delledonne M."/>
            <person name="Ballottari M."/>
        </authorList>
    </citation>
    <scope>NUCLEOTIDE SEQUENCE</scope>
    <source>
        <strain evidence="2">211/11P</strain>
        <tissue evidence="2">Whole cell</tissue>
    </source>
</reference>
<dbReference type="AlphaFoldDB" id="A0A9D4TVE9"/>
<accession>A0A9D4TVE9</accession>
<protein>
    <submittedName>
        <fullName evidence="2">Uncharacterized protein</fullName>
    </submittedName>
</protein>
<name>A0A9D4TVE9_CHLVU</name>